<evidence type="ECO:0000256" key="6">
    <source>
        <dbReference type="ARBA" id="ARBA00023053"/>
    </source>
</evidence>
<dbReference type="EMBL" id="NIPR01000015">
    <property type="protein sequence ID" value="PMD70755.1"/>
    <property type="molecule type" value="Genomic_DNA"/>
</dbReference>
<evidence type="ECO:0000313" key="13">
    <source>
        <dbReference type="Proteomes" id="UP000235649"/>
    </source>
</evidence>
<keyword evidence="7" id="KW-0406">Ion transport</keyword>
<evidence type="ECO:0000259" key="11">
    <source>
        <dbReference type="Pfam" id="PF00999"/>
    </source>
</evidence>
<dbReference type="OrthoDB" id="9809206at2"/>
<protein>
    <submittedName>
        <fullName evidence="12">Na+/H+ antiporter</fullName>
    </submittedName>
</protein>
<comment type="caution">
    <text evidence="12">The sequence shown here is derived from an EMBL/GenBank/DDBJ whole genome shotgun (WGS) entry which is preliminary data.</text>
</comment>
<keyword evidence="9" id="KW-0739">Sodium transport</keyword>
<evidence type="ECO:0000256" key="2">
    <source>
        <dbReference type="ARBA" id="ARBA00022448"/>
    </source>
</evidence>
<feature type="transmembrane region" description="Helical" evidence="10">
    <location>
        <begin position="159"/>
        <end position="177"/>
    </location>
</feature>
<dbReference type="Pfam" id="PF00999">
    <property type="entry name" value="Na_H_Exchanger"/>
    <property type="match status" value="1"/>
</dbReference>
<dbReference type="GO" id="GO:0098719">
    <property type="term" value="P:sodium ion import across plasma membrane"/>
    <property type="evidence" value="ECO:0007669"/>
    <property type="project" value="TreeGrafter"/>
</dbReference>
<keyword evidence="4 10" id="KW-0812">Transmembrane</keyword>
<evidence type="ECO:0000256" key="5">
    <source>
        <dbReference type="ARBA" id="ARBA00022989"/>
    </source>
</evidence>
<keyword evidence="2" id="KW-0813">Transport</keyword>
<evidence type="ECO:0000256" key="3">
    <source>
        <dbReference type="ARBA" id="ARBA00022475"/>
    </source>
</evidence>
<proteinExistence type="predicted"/>
<dbReference type="GO" id="GO:0051453">
    <property type="term" value="P:regulation of intracellular pH"/>
    <property type="evidence" value="ECO:0007669"/>
    <property type="project" value="TreeGrafter"/>
</dbReference>
<dbReference type="PANTHER" id="PTHR10110:SF86">
    <property type="entry name" value="SODIUM_HYDROGEN EXCHANGER 7"/>
    <property type="match status" value="1"/>
</dbReference>
<feature type="transmembrane region" description="Helical" evidence="10">
    <location>
        <begin position="114"/>
        <end position="139"/>
    </location>
</feature>
<name>A0A2N7AUH2_9LACO</name>
<feature type="transmembrane region" description="Helical" evidence="10">
    <location>
        <begin position="351"/>
        <end position="373"/>
    </location>
</feature>
<feature type="transmembrane region" description="Helical" evidence="10">
    <location>
        <begin position="311"/>
        <end position="330"/>
    </location>
</feature>
<keyword evidence="5 10" id="KW-1133">Transmembrane helix</keyword>
<feature type="transmembrane region" description="Helical" evidence="10">
    <location>
        <begin position="385"/>
        <end position="408"/>
    </location>
</feature>
<feature type="transmembrane region" description="Helical" evidence="10">
    <location>
        <begin position="228"/>
        <end position="251"/>
    </location>
</feature>
<feature type="transmembrane region" description="Helical" evidence="10">
    <location>
        <begin position="85"/>
        <end position="107"/>
    </location>
</feature>
<dbReference type="RefSeq" id="WP_102196059.1">
    <property type="nucleotide sequence ID" value="NZ_NIPR01000015.1"/>
</dbReference>
<dbReference type="PANTHER" id="PTHR10110">
    <property type="entry name" value="SODIUM/HYDROGEN EXCHANGER"/>
    <property type="match status" value="1"/>
</dbReference>
<evidence type="ECO:0000256" key="10">
    <source>
        <dbReference type="SAM" id="Phobius"/>
    </source>
</evidence>
<dbReference type="GO" id="GO:0015386">
    <property type="term" value="F:potassium:proton antiporter activity"/>
    <property type="evidence" value="ECO:0007669"/>
    <property type="project" value="TreeGrafter"/>
</dbReference>
<keyword evidence="6" id="KW-0915">Sodium</keyword>
<dbReference type="Gene3D" id="6.10.140.1330">
    <property type="match status" value="1"/>
</dbReference>
<feature type="transmembrane region" description="Helical" evidence="10">
    <location>
        <begin position="272"/>
        <end position="291"/>
    </location>
</feature>
<comment type="subcellular location">
    <subcellularLocation>
        <location evidence="1">Cell membrane</location>
        <topology evidence="1">Multi-pass membrane protein</topology>
    </subcellularLocation>
</comment>
<keyword evidence="3" id="KW-1003">Cell membrane</keyword>
<feature type="transmembrane region" description="Helical" evidence="10">
    <location>
        <begin position="184"/>
        <end position="208"/>
    </location>
</feature>
<dbReference type="InterPro" id="IPR018422">
    <property type="entry name" value="Cation/H_exchanger_CPA1"/>
</dbReference>
<keyword evidence="13" id="KW-1185">Reference proteome</keyword>
<reference evidence="12 13" key="1">
    <citation type="submission" date="2017-05" db="EMBL/GenBank/DDBJ databases">
        <title>Lactobacillus nurukis nov., sp. nov., isolated from nuruk.</title>
        <authorList>
            <person name="Kim S.-J."/>
        </authorList>
    </citation>
    <scope>NUCLEOTIDE SEQUENCE [LARGE SCALE GENOMIC DNA]</scope>
    <source>
        <strain evidence="12 13">SYF10-1a</strain>
    </source>
</reference>
<feature type="domain" description="Cation/H+ exchanger transmembrane" evidence="11">
    <location>
        <begin position="12"/>
        <end position="408"/>
    </location>
</feature>
<dbReference type="InterPro" id="IPR006153">
    <property type="entry name" value="Cation/H_exchanger_TM"/>
</dbReference>
<organism evidence="12 13">
    <name type="scientific">Companilactobacillus nuruki</name>
    <dbReference type="NCBI Taxonomy" id="1993540"/>
    <lineage>
        <taxon>Bacteria</taxon>
        <taxon>Bacillati</taxon>
        <taxon>Bacillota</taxon>
        <taxon>Bacilli</taxon>
        <taxon>Lactobacillales</taxon>
        <taxon>Lactobacillaceae</taxon>
        <taxon>Companilactobacillus</taxon>
    </lineage>
</organism>
<keyword evidence="8 10" id="KW-0472">Membrane</keyword>
<evidence type="ECO:0000256" key="8">
    <source>
        <dbReference type="ARBA" id="ARBA00023136"/>
    </source>
</evidence>
<dbReference type="GO" id="GO:0015385">
    <property type="term" value="F:sodium:proton antiporter activity"/>
    <property type="evidence" value="ECO:0007669"/>
    <property type="project" value="InterPro"/>
</dbReference>
<feature type="transmembrane region" description="Helical" evidence="10">
    <location>
        <begin position="24"/>
        <end position="43"/>
    </location>
</feature>
<evidence type="ECO:0000256" key="1">
    <source>
        <dbReference type="ARBA" id="ARBA00004651"/>
    </source>
</evidence>
<dbReference type="AlphaFoldDB" id="A0A2N7AUH2"/>
<accession>A0A2N7AUH2</accession>
<sequence>MNTVFLLLLLVVAAIIANLIHYRLNIVPVAFLQIGMGLLLTLLPVYRNFHLEPEIFMFAIISVLMFNDGQNTSPGRLTRQSGTTLSLAVGLAIISILIVGNIAHLLLPSLSLALALALGAIITPTDAVAVTSITSNILVPSDVMNTLENESLFNDASGIVALNLAIATVATGQFSVWNGIGNFLYVFFGGLLVGLILGTVIVSLRLKLITLNVDAPSVMVPITLLTPFAVYFVAEAVNVSGILAVVVTGLLHGIQQNRLRLTSSRLQIVLNSTWSVVANTLNGIVFVLLGLSLPQVAIDLYRQSNGTKLPTLFGLAVILYLIMTALRYLWTRFNFAQLFATSMHERNQKSLIIALSGVHGTITLAMAFSLPYTLNGHIVPFRNEIIFIASIIILISLLVPTIVLPLLLPQRQPKFTNIELTAAKNDMVNDAIEMIATQYGDSVNASQIVNVLDGQRVAQPKINRDRLTKLFDHCFEIEHDIVTKMLQDQQITLAIAQLYMRAAENTLIRYQKSSWQRGFLFLRFNLIKTFSLTKASRKRRQAIRQQRNNWRSLSQDEATTKKQLTLDQLKSIDENTYPTVINYLNEQLQQTHTREIAIVRTAYDQRHRQLLGEQDFIDEQNKMLIAAFQQEYNYIQDQITNKQISRELGQALNEQVSTDRLVYLQSINED</sequence>
<evidence type="ECO:0000256" key="4">
    <source>
        <dbReference type="ARBA" id="ARBA00022692"/>
    </source>
</evidence>
<dbReference type="Proteomes" id="UP000235649">
    <property type="component" value="Unassembled WGS sequence"/>
</dbReference>
<evidence type="ECO:0000313" key="12">
    <source>
        <dbReference type="EMBL" id="PMD70755.1"/>
    </source>
</evidence>
<dbReference type="GO" id="GO:0005886">
    <property type="term" value="C:plasma membrane"/>
    <property type="evidence" value="ECO:0007669"/>
    <property type="project" value="UniProtKB-SubCell"/>
</dbReference>
<evidence type="ECO:0000256" key="9">
    <source>
        <dbReference type="ARBA" id="ARBA00023201"/>
    </source>
</evidence>
<evidence type="ECO:0000256" key="7">
    <source>
        <dbReference type="ARBA" id="ARBA00023065"/>
    </source>
</evidence>
<gene>
    <name evidence="12" type="ORF">CBP76_06085</name>
</gene>